<gene>
    <name evidence="2" type="ORF">ACAOBT_LOCUS28287</name>
    <name evidence="3" type="ORF">ACAOBT_LOCUS32203</name>
    <name evidence="1" type="ORF">ACAOBT_LOCUS3382</name>
</gene>
<dbReference type="AlphaFoldDB" id="A0A9P0LX85"/>
<dbReference type="EMBL" id="CAKOFQ010006684">
    <property type="protein sequence ID" value="CAH1959808.1"/>
    <property type="molecule type" value="Genomic_DNA"/>
</dbReference>
<dbReference type="Proteomes" id="UP001152888">
    <property type="component" value="Unassembled WGS sequence"/>
</dbReference>
<proteinExistence type="predicted"/>
<dbReference type="EMBL" id="CAKOFQ010007616">
    <property type="protein sequence ID" value="CAH2005001.1"/>
    <property type="molecule type" value="Genomic_DNA"/>
</dbReference>
<sequence length="17" mass="2042">MEYRKISRPTCGFKVLL</sequence>
<evidence type="ECO:0000313" key="3">
    <source>
        <dbReference type="EMBL" id="CAH2011505.1"/>
    </source>
</evidence>
<reference evidence="2" key="1">
    <citation type="submission" date="2022-03" db="EMBL/GenBank/DDBJ databases">
        <authorList>
            <person name="Sayadi A."/>
        </authorList>
    </citation>
    <scope>NUCLEOTIDE SEQUENCE</scope>
</reference>
<keyword evidence="4" id="KW-1185">Reference proteome</keyword>
<evidence type="ECO:0000313" key="2">
    <source>
        <dbReference type="EMBL" id="CAH2005001.1"/>
    </source>
</evidence>
<name>A0A9P0LX85_ACAOB</name>
<evidence type="ECO:0000313" key="1">
    <source>
        <dbReference type="EMBL" id="CAH1959808.1"/>
    </source>
</evidence>
<evidence type="ECO:0000313" key="4">
    <source>
        <dbReference type="Proteomes" id="UP001152888"/>
    </source>
</evidence>
<dbReference type="EMBL" id="CAKOFQ010008075">
    <property type="protein sequence ID" value="CAH2011505.1"/>
    <property type="molecule type" value="Genomic_DNA"/>
</dbReference>
<organism evidence="2 4">
    <name type="scientific">Acanthoscelides obtectus</name>
    <name type="common">Bean weevil</name>
    <name type="synonym">Bruchus obtectus</name>
    <dbReference type="NCBI Taxonomy" id="200917"/>
    <lineage>
        <taxon>Eukaryota</taxon>
        <taxon>Metazoa</taxon>
        <taxon>Ecdysozoa</taxon>
        <taxon>Arthropoda</taxon>
        <taxon>Hexapoda</taxon>
        <taxon>Insecta</taxon>
        <taxon>Pterygota</taxon>
        <taxon>Neoptera</taxon>
        <taxon>Endopterygota</taxon>
        <taxon>Coleoptera</taxon>
        <taxon>Polyphaga</taxon>
        <taxon>Cucujiformia</taxon>
        <taxon>Chrysomeloidea</taxon>
        <taxon>Chrysomelidae</taxon>
        <taxon>Bruchinae</taxon>
        <taxon>Bruchini</taxon>
        <taxon>Acanthoscelides</taxon>
    </lineage>
</organism>
<protein>
    <submittedName>
        <fullName evidence="2">Uncharacterized protein</fullName>
    </submittedName>
</protein>
<accession>A0A9P0LX85</accession>
<comment type="caution">
    <text evidence="2">The sequence shown here is derived from an EMBL/GenBank/DDBJ whole genome shotgun (WGS) entry which is preliminary data.</text>
</comment>